<dbReference type="InterPro" id="IPR019734">
    <property type="entry name" value="TPR_rpt"/>
</dbReference>
<keyword evidence="4" id="KW-1185">Reference proteome</keyword>
<evidence type="ECO:0000313" key="3">
    <source>
        <dbReference type="EMBL" id="KAF0738460.1"/>
    </source>
</evidence>
<dbReference type="Pfam" id="PF00027">
    <property type="entry name" value="cNMP_binding"/>
    <property type="match status" value="1"/>
</dbReference>
<sequence length="588" mass="66970">MKRDYTLNHAVLSNRLLPTMDRPLGSKKPMALPALCLEPIEAMSSKEAQLSARHVAHRSQSHFESILKSSTWVLKNALASESSRPVRELHVRFSRAYASYRLHEYSKALADFSHCIEIEPAWHLAHYNRACTYYKMGKLDEAVQDITKAIKYDSKNKIYLESRATLLRALGRFKEAIEDYNRIEDVNANDNGNDERSVVATPPAQLQRRASSVGKLILDDDGLHPSLSRLLRTLPSERTTFDLLNVLPVVKTWRFFHEQSEKAMMDFLMAGALETYIPRHPVFRQGDEANTFYILMSGSVSVSVNVFEHGTLKSKKVCTLLPGDGFGEPREVQGPRRATVTALGKVHCLAVSHVVYEEALRDHMKFVYEEKCQVLRQCRVFESCSDETIERIAQLSSVLLFEPFRTLLKAGELVDKLFVIKRGVCYVTKSLPRDALRKTKKKPNYDGSWVLDNGWQLTNPRLRNDFHEAMGHLPTTDCIDVTVATLTTGQVFGEVCVLRHNQLSTVSVTSTTMVEVLELSQDGLAQLNLKFNSRTMNALQDSFLFHNPPPPKIAQLMRERAKWDLDKTKIIRDVLDRHPTQTRRHSHK</sequence>
<organism evidence="3 4">
    <name type="scientific">Aphanomyces euteiches</name>
    <dbReference type="NCBI Taxonomy" id="100861"/>
    <lineage>
        <taxon>Eukaryota</taxon>
        <taxon>Sar</taxon>
        <taxon>Stramenopiles</taxon>
        <taxon>Oomycota</taxon>
        <taxon>Saprolegniomycetes</taxon>
        <taxon>Saprolegniales</taxon>
        <taxon>Verrucalvaceae</taxon>
        <taxon>Aphanomyces</taxon>
    </lineage>
</organism>
<dbReference type="InterPro" id="IPR011990">
    <property type="entry name" value="TPR-like_helical_dom_sf"/>
</dbReference>
<evidence type="ECO:0000259" key="2">
    <source>
        <dbReference type="PROSITE" id="PS50042"/>
    </source>
</evidence>
<dbReference type="PROSITE" id="PS50005">
    <property type="entry name" value="TPR"/>
    <property type="match status" value="1"/>
</dbReference>
<dbReference type="PANTHER" id="PTHR23011:SF28">
    <property type="entry name" value="CYCLIC NUCLEOTIDE-BINDING DOMAIN CONTAINING PROTEIN"/>
    <property type="match status" value="1"/>
</dbReference>
<dbReference type="InterPro" id="IPR014710">
    <property type="entry name" value="RmlC-like_jellyroll"/>
</dbReference>
<comment type="caution">
    <text evidence="3">The sequence shown here is derived from an EMBL/GenBank/DDBJ whole genome shotgun (WGS) entry which is preliminary data.</text>
</comment>
<dbReference type="VEuPathDB" id="FungiDB:AeMF1_021402"/>
<dbReference type="Gene3D" id="1.25.40.10">
    <property type="entry name" value="Tetratricopeptide repeat domain"/>
    <property type="match status" value="1"/>
</dbReference>
<keyword evidence="1" id="KW-0802">TPR repeat</keyword>
<proteinExistence type="predicted"/>
<dbReference type="SUPFAM" id="SSF48452">
    <property type="entry name" value="TPR-like"/>
    <property type="match status" value="1"/>
</dbReference>
<dbReference type="PROSITE" id="PS50042">
    <property type="entry name" value="CNMP_BINDING_3"/>
    <property type="match status" value="2"/>
</dbReference>
<dbReference type="Gene3D" id="2.60.120.10">
    <property type="entry name" value="Jelly Rolls"/>
    <property type="match status" value="2"/>
</dbReference>
<dbReference type="SMART" id="SM00100">
    <property type="entry name" value="cNMP"/>
    <property type="match status" value="2"/>
</dbReference>
<dbReference type="AlphaFoldDB" id="A0A6G0XE31"/>
<dbReference type="SMART" id="SM00028">
    <property type="entry name" value="TPR"/>
    <property type="match status" value="3"/>
</dbReference>
<gene>
    <name evidence="3" type="ORF">Ae201684_005690</name>
</gene>
<feature type="domain" description="Cyclic nucleotide-binding" evidence="2">
    <location>
        <begin position="380"/>
        <end position="527"/>
    </location>
</feature>
<evidence type="ECO:0000256" key="1">
    <source>
        <dbReference type="PROSITE-ProRule" id="PRU00339"/>
    </source>
</evidence>
<dbReference type="Pfam" id="PF00515">
    <property type="entry name" value="TPR_1"/>
    <property type="match status" value="1"/>
</dbReference>
<name>A0A6G0XE31_9STRA</name>
<dbReference type="Proteomes" id="UP000481153">
    <property type="component" value="Unassembled WGS sequence"/>
</dbReference>
<dbReference type="InterPro" id="IPR018490">
    <property type="entry name" value="cNMP-bd_dom_sf"/>
</dbReference>
<dbReference type="CDD" id="cd00038">
    <property type="entry name" value="CAP_ED"/>
    <property type="match status" value="2"/>
</dbReference>
<accession>A0A6G0XE31</accession>
<feature type="repeat" description="TPR" evidence="1">
    <location>
        <begin position="123"/>
        <end position="156"/>
    </location>
</feature>
<protein>
    <recommendedName>
        <fullName evidence="2">Cyclic nucleotide-binding domain-containing protein</fullName>
    </recommendedName>
</protein>
<reference evidence="3 4" key="1">
    <citation type="submission" date="2019-07" db="EMBL/GenBank/DDBJ databases">
        <title>Genomics analysis of Aphanomyces spp. identifies a new class of oomycete effector associated with host adaptation.</title>
        <authorList>
            <person name="Gaulin E."/>
        </authorList>
    </citation>
    <scope>NUCLEOTIDE SEQUENCE [LARGE SCALE GENOMIC DNA]</scope>
    <source>
        <strain evidence="3 4">ATCC 201684</strain>
    </source>
</reference>
<dbReference type="SUPFAM" id="SSF51206">
    <property type="entry name" value="cAMP-binding domain-like"/>
    <property type="match status" value="2"/>
</dbReference>
<dbReference type="PANTHER" id="PTHR23011">
    <property type="entry name" value="CYCLIC NUCLEOTIDE-BINDING DOMAIN CONTAINING PROTEIN"/>
    <property type="match status" value="1"/>
</dbReference>
<dbReference type="EMBL" id="VJMJ01000074">
    <property type="protein sequence ID" value="KAF0738460.1"/>
    <property type="molecule type" value="Genomic_DNA"/>
</dbReference>
<dbReference type="InterPro" id="IPR000595">
    <property type="entry name" value="cNMP-bd_dom"/>
</dbReference>
<evidence type="ECO:0000313" key="4">
    <source>
        <dbReference type="Proteomes" id="UP000481153"/>
    </source>
</evidence>
<feature type="domain" description="Cyclic nucleotide-binding" evidence="2">
    <location>
        <begin position="255"/>
        <end position="360"/>
    </location>
</feature>